<proteinExistence type="predicted"/>
<dbReference type="InterPro" id="IPR009607">
    <property type="entry name" value="Enhancer_polycomb_C"/>
</dbReference>
<feature type="region of interest" description="Disordered" evidence="1">
    <location>
        <begin position="539"/>
        <end position="559"/>
    </location>
</feature>
<dbReference type="AlphaFoldDB" id="A0A212CB89"/>
<dbReference type="InterPro" id="IPR024943">
    <property type="entry name" value="Enhancer_polycomb"/>
</dbReference>
<name>A0A212CB89_CEREH</name>
<feature type="region of interest" description="Disordered" evidence="1">
    <location>
        <begin position="748"/>
        <end position="776"/>
    </location>
</feature>
<dbReference type="GO" id="GO:0035267">
    <property type="term" value="C:NuA4 histone acetyltransferase complex"/>
    <property type="evidence" value="ECO:0007669"/>
    <property type="project" value="InterPro"/>
</dbReference>
<keyword evidence="4" id="KW-1185">Reference proteome</keyword>
<evidence type="ECO:0000259" key="2">
    <source>
        <dbReference type="Pfam" id="PF06752"/>
    </source>
</evidence>
<feature type="region of interest" description="Disordered" evidence="1">
    <location>
        <begin position="431"/>
        <end position="453"/>
    </location>
</feature>
<dbReference type="PANTHER" id="PTHR14898">
    <property type="entry name" value="ENHANCER OF POLYCOMB"/>
    <property type="match status" value="1"/>
</dbReference>
<comment type="caution">
    <text evidence="3">The sequence shown here is derived from an EMBL/GenBank/DDBJ whole genome shotgun (WGS) entry which is preliminary data.</text>
</comment>
<feature type="region of interest" description="Disordered" evidence="1">
    <location>
        <begin position="273"/>
        <end position="345"/>
    </location>
</feature>
<dbReference type="OrthoDB" id="435275at2759"/>
<evidence type="ECO:0000313" key="3">
    <source>
        <dbReference type="EMBL" id="OWK03192.1"/>
    </source>
</evidence>
<evidence type="ECO:0000313" key="4">
    <source>
        <dbReference type="Proteomes" id="UP000242450"/>
    </source>
</evidence>
<evidence type="ECO:0000256" key="1">
    <source>
        <dbReference type="SAM" id="MobiDB-lite"/>
    </source>
</evidence>
<dbReference type="GO" id="GO:0006357">
    <property type="term" value="P:regulation of transcription by RNA polymerase II"/>
    <property type="evidence" value="ECO:0007669"/>
    <property type="project" value="InterPro"/>
</dbReference>
<gene>
    <name evidence="3" type="ORF">Celaphus_00007537</name>
</gene>
<feature type="compositionally biased region" description="Basic and acidic residues" evidence="1">
    <location>
        <begin position="751"/>
        <end position="760"/>
    </location>
</feature>
<dbReference type="Pfam" id="PF06752">
    <property type="entry name" value="E_Pc_C"/>
    <property type="match status" value="1"/>
</dbReference>
<feature type="non-terminal residue" evidence="3">
    <location>
        <position position="1"/>
    </location>
</feature>
<dbReference type="EMBL" id="MKHE01000023">
    <property type="protein sequence ID" value="OWK03192.1"/>
    <property type="molecule type" value="Genomic_DNA"/>
</dbReference>
<feature type="compositionally biased region" description="Low complexity" evidence="1">
    <location>
        <begin position="539"/>
        <end position="555"/>
    </location>
</feature>
<organism evidence="3 4">
    <name type="scientific">Cervus elaphus hippelaphus</name>
    <name type="common">European red deer</name>
    <dbReference type="NCBI Taxonomy" id="46360"/>
    <lineage>
        <taxon>Eukaryota</taxon>
        <taxon>Metazoa</taxon>
        <taxon>Chordata</taxon>
        <taxon>Craniata</taxon>
        <taxon>Vertebrata</taxon>
        <taxon>Euteleostomi</taxon>
        <taxon>Mammalia</taxon>
        <taxon>Eutheria</taxon>
        <taxon>Laurasiatheria</taxon>
        <taxon>Artiodactyla</taxon>
        <taxon>Ruminantia</taxon>
        <taxon>Pecora</taxon>
        <taxon>Cervidae</taxon>
        <taxon>Cervinae</taxon>
        <taxon>Cervus</taxon>
    </lineage>
</organism>
<accession>A0A212CB89</accession>
<dbReference type="Proteomes" id="UP000242450">
    <property type="component" value="Chromosome 23"/>
</dbReference>
<reference evidence="3 4" key="1">
    <citation type="journal article" date="2018" name="Mol. Genet. Genomics">
        <title>The red deer Cervus elaphus genome CerEla1.0: sequencing, annotating, genes, and chromosomes.</title>
        <authorList>
            <person name="Bana N.A."/>
            <person name="Nyiri A."/>
            <person name="Nagy J."/>
            <person name="Frank K."/>
            <person name="Nagy T."/>
            <person name="Steger V."/>
            <person name="Schiller M."/>
            <person name="Lakatos P."/>
            <person name="Sugar L."/>
            <person name="Horn P."/>
            <person name="Barta E."/>
            <person name="Orosz L."/>
        </authorList>
    </citation>
    <scope>NUCLEOTIDE SEQUENCE [LARGE SCALE GENOMIC DNA]</scope>
    <source>
        <strain evidence="3">Hungarian</strain>
    </source>
</reference>
<feature type="domain" description="Enhancer of polycomb C-terminal" evidence="2">
    <location>
        <begin position="517"/>
        <end position="776"/>
    </location>
</feature>
<sequence>EHHLQRAISAQQVYGEKRDNMVIPVPEAESNIAYYESIYPGEFKMPKQLIHIQPFSLDAEQPDYDLDSEDEVFVNKLKKKMDICPLQFEEMIDRLEKGSGQQEAKLLLKEDDELIREVYEYWIKKRKNCRGPSLIPSVKQEKRDGSSTNDPYVAFRRRTEKMQTRKNRKNDEASYEKMLKLRRDLSRAVTILEMIKRREKSKRELLHLTLEIMEKRYNLGDYSGEIMSEVMAQRQPVKPTYTIPLIPIANSSQFKHQEAMDMKEFKVNKQDKADLIRPKRKYEKKPKVLPSSAAAAPQQASPTTLPVFNAKDLNQYDFPSSDEEPLSQVLSGSSEAEEENDPDGPFAFRRKAGCQYYAPHLDQTGNWPWTSPSDGGIGDVRYRYCLTTLTVPQRCIGFARRRVGRGGRVLLDRAHSDYDGMFRHLDLDMLSSPQHSPVNQPANTSETNTSDKSFSKDLSQILVNIKSCRWRHFRPRTPSLHDSDNDELSCRKLYRSINRTGTAQPGTQTCSTSTQTFTAEQYQQHQQQLALMQKQQLAQTQQQQASSNSSTTTPQNLASNQQKSGFRLNLHHSHSIQGLERTLQGFVSKTLDSASAQFAASALVTSEQLMGFKMKEDVVLGIGVNGVLPASGVYKGLHLSSTTPTALVHTSPSTAGPALLQPASVTQTAGSHSAPGHPATAANSATTQVLIGNNIRLTVPSSVATVNSITPINARHIPRTLSAVPSSALKLAAAANCQVSKVPASSSVDAVPRENHDSEKPALNNIADNTVAMEVT</sequence>
<feature type="compositionally biased region" description="Low complexity" evidence="1">
    <location>
        <begin position="290"/>
        <end position="302"/>
    </location>
</feature>
<protein>
    <submittedName>
        <fullName evidence="3">EPC1</fullName>
    </submittedName>
</protein>